<evidence type="ECO:0000313" key="3">
    <source>
        <dbReference type="EMBL" id="CAF1194827.1"/>
    </source>
</evidence>
<proteinExistence type="predicted"/>
<dbReference type="OrthoDB" id="10001438at2759"/>
<dbReference type="Proteomes" id="UP000663823">
    <property type="component" value="Unassembled WGS sequence"/>
</dbReference>
<gene>
    <name evidence="5" type="ORF">FNK824_LOCUS22994</name>
    <name evidence="4" type="ORF">OTI717_LOCUS12268</name>
    <name evidence="3" type="ORF">RFH988_LOCUS24264</name>
    <name evidence="2" type="ORF">SEV965_LOCUS18256</name>
</gene>
<accession>A0A814W767</accession>
<organism evidence="3 6">
    <name type="scientific">Rotaria sordida</name>
    <dbReference type="NCBI Taxonomy" id="392033"/>
    <lineage>
        <taxon>Eukaryota</taxon>
        <taxon>Metazoa</taxon>
        <taxon>Spiralia</taxon>
        <taxon>Gnathifera</taxon>
        <taxon>Rotifera</taxon>
        <taxon>Eurotatoria</taxon>
        <taxon>Bdelloidea</taxon>
        <taxon>Philodinida</taxon>
        <taxon>Philodinidae</taxon>
        <taxon>Rotaria</taxon>
    </lineage>
</organism>
<evidence type="ECO:0000256" key="1">
    <source>
        <dbReference type="SAM" id="Phobius"/>
    </source>
</evidence>
<keyword evidence="1" id="KW-0812">Transmembrane</keyword>
<name>A0A814W767_9BILA</name>
<sequence length="404" mass="47106">MAINKISFGTSQPTVFSRMKFTFLILCFTLCFILFLLYSNTTINWKTLHSLLANNFLLISYPSLNFTFNYTDNIIQKSLNEKNFSSIEHRRFAIFACSIHSKTHAYSFYTPITSASWKRVGYETIVVFVGDFTIPNVLTSRLNLTRKYLKHVGAYIIDIQCNSSYAIKLSQLVRVFSGFLPDTIVRDNDDILTGDSDLMPLKTSEYQPTKGTDGFIFNAFCCGSFRRRGRSYRMFPMGHIYLKKKVWRAIVMESKQRSELLINATDQIGYLLSENASLSFDTISLYARHEFQQVYDSNMAKGDAAWYMDQVLCSMLLTDYREQHKDLKIHERGRAARLDRANSIAYWNRDTFNQFGDAHLIHDTILQEKNWKIFNKLIRSLFNVSLVNTFNDYYKQYMIVDKKL</sequence>
<evidence type="ECO:0000313" key="4">
    <source>
        <dbReference type="EMBL" id="CAF3696967.1"/>
    </source>
</evidence>
<dbReference type="Proteomes" id="UP000663874">
    <property type="component" value="Unassembled WGS sequence"/>
</dbReference>
<evidence type="ECO:0000313" key="6">
    <source>
        <dbReference type="Proteomes" id="UP000663882"/>
    </source>
</evidence>
<keyword evidence="1" id="KW-1133">Transmembrane helix</keyword>
<dbReference type="Proteomes" id="UP000663882">
    <property type="component" value="Unassembled WGS sequence"/>
</dbReference>
<dbReference type="AlphaFoldDB" id="A0A814W767"/>
<reference evidence="3" key="1">
    <citation type="submission" date="2021-02" db="EMBL/GenBank/DDBJ databases">
        <authorList>
            <person name="Nowell W R."/>
        </authorList>
    </citation>
    <scope>NUCLEOTIDE SEQUENCE</scope>
</reference>
<dbReference type="EMBL" id="CAJNOO010001754">
    <property type="protein sequence ID" value="CAF1194827.1"/>
    <property type="molecule type" value="Genomic_DNA"/>
</dbReference>
<protein>
    <submittedName>
        <fullName evidence="3">Uncharacterized protein</fullName>
    </submittedName>
</protein>
<evidence type="ECO:0000313" key="5">
    <source>
        <dbReference type="EMBL" id="CAF3946941.1"/>
    </source>
</evidence>
<dbReference type="EMBL" id="CAJOBE010004780">
    <property type="protein sequence ID" value="CAF3946941.1"/>
    <property type="molecule type" value="Genomic_DNA"/>
</dbReference>
<evidence type="ECO:0000313" key="2">
    <source>
        <dbReference type="EMBL" id="CAF1147321.1"/>
    </source>
</evidence>
<feature type="transmembrane region" description="Helical" evidence="1">
    <location>
        <begin position="21"/>
        <end position="38"/>
    </location>
</feature>
<dbReference type="EMBL" id="CAJNOU010001080">
    <property type="protein sequence ID" value="CAF1147321.1"/>
    <property type="molecule type" value="Genomic_DNA"/>
</dbReference>
<dbReference type="EMBL" id="CAJOAX010001223">
    <property type="protein sequence ID" value="CAF3696967.1"/>
    <property type="molecule type" value="Genomic_DNA"/>
</dbReference>
<dbReference type="Proteomes" id="UP000663889">
    <property type="component" value="Unassembled WGS sequence"/>
</dbReference>
<comment type="caution">
    <text evidence="3">The sequence shown here is derived from an EMBL/GenBank/DDBJ whole genome shotgun (WGS) entry which is preliminary data.</text>
</comment>
<keyword evidence="1" id="KW-0472">Membrane</keyword>